<evidence type="ECO:0000313" key="3">
    <source>
        <dbReference type="EMBL" id="CPR17637.1"/>
    </source>
</evidence>
<dbReference type="OrthoDB" id="7927296at2"/>
<accession>A0A0D6JE79</accession>
<gene>
    <name evidence="3" type="ORF">YBN1229_v1_1348</name>
</gene>
<name>A0A0D6JE79_9HYPH</name>
<feature type="compositionally biased region" description="Basic and acidic residues" evidence="1">
    <location>
        <begin position="636"/>
        <end position="645"/>
    </location>
</feature>
<feature type="region of interest" description="Disordered" evidence="1">
    <location>
        <begin position="180"/>
        <end position="200"/>
    </location>
</feature>
<keyword evidence="2" id="KW-1133">Transmembrane helix</keyword>
<keyword evidence="4" id="KW-1185">Reference proteome</keyword>
<feature type="compositionally biased region" description="Basic and acidic residues" evidence="1">
    <location>
        <begin position="1"/>
        <end position="12"/>
    </location>
</feature>
<evidence type="ECO:0000256" key="2">
    <source>
        <dbReference type="SAM" id="Phobius"/>
    </source>
</evidence>
<feature type="compositionally biased region" description="Basic and acidic residues" evidence="1">
    <location>
        <begin position="581"/>
        <end position="593"/>
    </location>
</feature>
<reference evidence="4" key="1">
    <citation type="submission" date="2015-02" db="EMBL/GenBank/DDBJ databases">
        <authorList>
            <person name="Chooi Y.-H."/>
        </authorList>
    </citation>
    <scope>NUCLEOTIDE SEQUENCE [LARGE SCALE GENOMIC DNA]</scope>
    <source>
        <strain evidence="4">strain Y</strain>
    </source>
</reference>
<feature type="compositionally biased region" description="Basic and acidic residues" evidence="1">
    <location>
        <begin position="610"/>
        <end position="629"/>
    </location>
</feature>
<dbReference type="Proteomes" id="UP000033187">
    <property type="component" value="Chromosome 1"/>
</dbReference>
<dbReference type="KEGG" id="fiy:BN1229_v1_1348"/>
<dbReference type="AlphaFoldDB" id="A0A0D6JE79"/>
<dbReference type="RefSeq" id="WP_052743745.1">
    <property type="nucleotide sequence ID" value="NZ_LN829118.1"/>
</dbReference>
<evidence type="ECO:0000256" key="1">
    <source>
        <dbReference type="SAM" id="MobiDB-lite"/>
    </source>
</evidence>
<protein>
    <recommendedName>
        <fullName evidence="5">Transmembrane protein</fullName>
    </recommendedName>
</protein>
<organism evidence="3 4">
    <name type="scientific">Candidatus Filomicrobium marinum</name>
    <dbReference type="NCBI Taxonomy" id="1608628"/>
    <lineage>
        <taxon>Bacteria</taxon>
        <taxon>Pseudomonadati</taxon>
        <taxon>Pseudomonadota</taxon>
        <taxon>Alphaproteobacteria</taxon>
        <taxon>Hyphomicrobiales</taxon>
        <taxon>Hyphomicrobiaceae</taxon>
        <taxon>Filomicrobium</taxon>
    </lineage>
</organism>
<feature type="region of interest" description="Disordered" evidence="1">
    <location>
        <begin position="581"/>
        <end position="645"/>
    </location>
</feature>
<evidence type="ECO:0008006" key="5">
    <source>
        <dbReference type="Google" id="ProtNLM"/>
    </source>
</evidence>
<evidence type="ECO:0000313" key="4">
    <source>
        <dbReference type="Proteomes" id="UP000033187"/>
    </source>
</evidence>
<proteinExistence type="predicted"/>
<sequence>MAFSDDARRQQDLARPQHGRFSTSDGDWVDPDDTPRDWKKVILVIGLGALSWVATYVGMLELIESNLGSLPIGHRIIIGFSVAMLMTMIIWLLDQIFSPINTSTKIVYIAGYLFLSLISIGFGFGFYWKVLESRQESTRSAEAAVAQVQNSLHAGSTRLEQLNATLVQLTELSSAKAIEEREKGTTCPNSRPGDGPRRKLRDDDAQRFLFASEFVKGRIATVKAELSSLDGDLAKVVKGDPSTIDAETGTRNDFLNGLNRRLDMTVTGFNAFRGDPQLRQIRADLDDRAGKTIFPTSSGGTFTCPDPQLQTALRGVVRAIDQLPQLTKPRIAAVEGSEATIEAFRRLTATLQGALVLDLPPSAEELRELQKKAVQSVSEASTNGQAPPGARISAGLSPRDYIPLAIAAFVDLCLLLVSMGRPMNRLNNLVPIMREAERGPMIKILSRFNEIHRDPEIRQNFEVFRHVVFDMYGAYYVAVPLDAPYKPHERNGANGFGFGASDAQDLQHEAHLLANLFSGFEQQRIFSRVYNPFLSTRAIQRKLWRQGSKFAGCHAFRVYRFRDGAWSDMILQAVMGAARRVEEEKRRRQRLEDEAAVQRGPELAMGTSEQKAENCRTREPQDRKDRWPHLDIPAPDLRDSGAERAKAYAISGRRKTRKANGHFNGHRIPVASAELNGSATEYANGSGLAANGNGHAAKIANGAARSGARINADAEREATLRSAFGRYAATAAFELNNNDAFYADLENTLDEQPETHSNKQDVRVETETIRTTADDEAMEKRNAADVLPFKPPASASNDTIKQAATSLVEKVREVMPSEARETTVTMTRETATFSIPVTEARLPIMSAERVPHDSVETEISEETVVSLVPPPLPSSAQQIVTDVAVVEDANTETQDDDEARLVTLVSRLRPAPGGEVL</sequence>
<feature type="transmembrane region" description="Helical" evidence="2">
    <location>
        <begin position="41"/>
        <end position="60"/>
    </location>
</feature>
<dbReference type="KEGG" id="fil:BN1229_v1_1350"/>
<keyword evidence="2" id="KW-0472">Membrane</keyword>
<keyword evidence="2" id="KW-0812">Transmembrane</keyword>
<feature type="transmembrane region" description="Helical" evidence="2">
    <location>
        <begin position="72"/>
        <end position="94"/>
    </location>
</feature>
<feature type="transmembrane region" description="Helical" evidence="2">
    <location>
        <begin position="106"/>
        <end position="128"/>
    </location>
</feature>
<dbReference type="EMBL" id="LN829119">
    <property type="protein sequence ID" value="CPR17637.1"/>
    <property type="molecule type" value="Genomic_DNA"/>
</dbReference>
<feature type="region of interest" description="Disordered" evidence="1">
    <location>
        <begin position="1"/>
        <end position="28"/>
    </location>
</feature>